<proteinExistence type="predicted"/>
<accession>A0A0M6YDR0</accession>
<keyword evidence="3" id="KW-1185">Reference proteome</keyword>
<feature type="domain" description="N-acetyltransferase" evidence="1">
    <location>
        <begin position="117"/>
        <end position="263"/>
    </location>
</feature>
<reference evidence="3" key="1">
    <citation type="submission" date="2015-07" db="EMBL/GenBank/DDBJ databases">
        <authorList>
            <person name="Rodrigo-Torres Lidia"/>
            <person name="Arahal R.David."/>
        </authorList>
    </citation>
    <scope>NUCLEOTIDE SEQUENCE [LARGE SCALE GENOMIC DNA]</scope>
    <source>
        <strain evidence="3">CECT 4801</strain>
    </source>
</reference>
<dbReference type="SUPFAM" id="SSF55729">
    <property type="entry name" value="Acyl-CoA N-acyltransferases (Nat)"/>
    <property type="match status" value="1"/>
</dbReference>
<protein>
    <recommendedName>
        <fullName evidence="1">N-acetyltransferase domain-containing protein</fullName>
    </recommendedName>
</protein>
<dbReference type="Gene3D" id="3.40.630.30">
    <property type="match status" value="1"/>
</dbReference>
<evidence type="ECO:0000313" key="2">
    <source>
        <dbReference type="EMBL" id="CTQ47377.1"/>
    </source>
</evidence>
<gene>
    <name evidence="2" type="ORF">LAL4801_05839</name>
</gene>
<dbReference type="Proteomes" id="UP000048926">
    <property type="component" value="Unassembled WGS sequence"/>
</dbReference>
<dbReference type="EMBL" id="CXST01000007">
    <property type="protein sequence ID" value="CTQ47377.1"/>
    <property type="molecule type" value="Genomic_DNA"/>
</dbReference>
<dbReference type="GO" id="GO:0016747">
    <property type="term" value="F:acyltransferase activity, transferring groups other than amino-acyl groups"/>
    <property type="evidence" value="ECO:0007669"/>
    <property type="project" value="InterPro"/>
</dbReference>
<sequence>MAAYYGTELQIAIQVKMRERHAWIEETPEIANGGRVLNFLEPEKTGWERVQELFNEDRVISFTAQPLDTMMPMLRNTFGTDCQYPYWNVLVGDAQTVCDASKSVVADVRVPSGWKLESLERPTDDQISAVQQLNIATGIAPYPAFYSRGEVVPCLTTCLWNGEGSLVGTASANCRYHRDSRLSGYIFEGSVSIAEECRGTGLGKLLNAAVLLDSHGLYGWSSVLAQARPDNLPSRRMIEACGLAISPDLVTISVIASNEEFTR</sequence>
<dbReference type="PROSITE" id="PS51186">
    <property type="entry name" value="GNAT"/>
    <property type="match status" value="1"/>
</dbReference>
<dbReference type="RefSeq" id="WP_055661423.1">
    <property type="nucleotide sequence ID" value="NZ_CXST01000007.1"/>
</dbReference>
<name>A0A0M6YDR0_9HYPH</name>
<dbReference type="InterPro" id="IPR000182">
    <property type="entry name" value="GNAT_dom"/>
</dbReference>
<dbReference type="AlphaFoldDB" id="A0A0M6YDR0"/>
<dbReference type="InterPro" id="IPR016181">
    <property type="entry name" value="Acyl_CoA_acyltransferase"/>
</dbReference>
<evidence type="ECO:0000259" key="1">
    <source>
        <dbReference type="PROSITE" id="PS51186"/>
    </source>
</evidence>
<organism evidence="2 3">
    <name type="scientific">Roseibium aggregatum</name>
    <dbReference type="NCBI Taxonomy" id="187304"/>
    <lineage>
        <taxon>Bacteria</taxon>
        <taxon>Pseudomonadati</taxon>
        <taxon>Pseudomonadota</taxon>
        <taxon>Alphaproteobacteria</taxon>
        <taxon>Hyphomicrobiales</taxon>
        <taxon>Stappiaceae</taxon>
        <taxon>Roseibium</taxon>
    </lineage>
</organism>
<dbReference type="Pfam" id="PF00583">
    <property type="entry name" value="Acetyltransf_1"/>
    <property type="match status" value="1"/>
</dbReference>
<evidence type="ECO:0000313" key="3">
    <source>
        <dbReference type="Proteomes" id="UP000048926"/>
    </source>
</evidence>
<dbReference type="OrthoDB" id="8100468at2"/>